<feature type="transmembrane region" description="Helical" evidence="6">
    <location>
        <begin position="278"/>
        <end position="296"/>
    </location>
</feature>
<evidence type="ECO:0000259" key="7">
    <source>
        <dbReference type="Pfam" id="PF00892"/>
    </source>
</evidence>
<sequence>MKKLLKKYELFLLIIPAVFFGAGAFITGKIGILELSWDELTFLRFLIASAIILPLVLKTEHKNLKLKKNDAYIVILAGLFGMFGYHALFFMSLEYITAINSALLMATTPMVTSIIAAVVLGEYFGIKRIFAVFIAFFGVLLTITNGNLEVLKNLSFNIGDVIMFSAVLCMALYAVLSKKVAQKYSPSVILTYGYILTVVLLIPYMILKNPINVILNASLETWLSIIYMAVFASVLAQLLQQISLKYHGASKTMLFYQFVPIIVIGLSAIFLKEPFTKITAISTLFIMGGVYINSTIKRD</sequence>
<dbReference type="GO" id="GO:0005886">
    <property type="term" value="C:plasma membrane"/>
    <property type="evidence" value="ECO:0007669"/>
    <property type="project" value="UniProtKB-SubCell"/>
</dbReference>
<dbReference type="Pfam" id="PF00892">
    <property type="entry name" value="EamA"/>
    <property type="match status" value="2"/>
</dbReference>
<keyword evidence="5 6" id="KW-0472">Membrane</keyword>
<feature type="transmembrane region" description="Helical" evidence="6">
    <location>
        <begin position="69"/>
        <end position="89"/>
    </location>
</feature>
<evidence type="ECO:0000256" key="2">
    <source>
        <dbReference type="ARBA" id="ARBA00022475"/>
    </source>
</evidence>
<dbReference type="SUPFAM" id="SSF103481">
    <property type="entry name" value="Multidrug resistance efflux transporter EmrE"/>
    <property type="match status" value="2"/>
</dbReference>
<dbReference type="Proteomes" id="UP000264208">
    <property type="component" value="Chromosome"/>
</dbReference>
<dbReference type="PANTHER" id="PTHR32322">
    <property type="entry name" value="INNER MEMBRANE TRANSPORTER"/>
    <property type="match status" value="1"/>
</dbReference>
<proteinExistence type="predicted"/>
<protein>
    <recommendedName>
        <fullName evidence="7">EamA domain-containing protein</fullName>
    </recommendedName>
</protein>
<accession>A0A2Z5PED6</accession>
<dbReference type="GeneID" id="41278632"/>
<dbReference type="InterPro" id="IPR000620">
    <property type="entry name" value="EamA_dom"/>
</dbReference>
<dbReference type="InterPro" id="IPR050638">
    <property type="entry name" value="AA-Vitamin_Transporters"/>
</dbReference>
<feature type="domain" description="EamA" evidence="7">
    <location>
        <begin position="158"/>
        <end position="294"/>
    </location>
</feature>
<dbReference type="KEGG" id="mmak:MMKA1_02160"/>
<gene>
    <name evidence="8" type="ORF">MMKA1_02160</name>
</gene>
<evidence type="ECO:0000256" key="5">
    <source>
        <dbReference type="ARBA" id="ARBA00023136"/>
    </source>
</evidence>
<evidence type="ECO:0000256" key="1">
    <source>
        <dbReference type="ARBA" id="ARBA00004651"/>
    </source>
</evidence>
<evidence type="ECO:0000256" key="6">
    <source>
        <dbReference type="SAM" id="Phobius"/>
    </source>
</evidence>
<feature type="transmembrane region" description="Helical" evidence="6">
    <location>
        <begin position="95"/>
        <end position="120"/>
    </location>
</feature>
<keyword evidence="4 6" id="KW-1133">Transmembrane helix</keyword>
<comment type="subcellular location">
    <subcellularLocation>
        <location evidence="1">Cell membrane</location>
        <topology evidence="1">Multi-pass membrane protein</topology>
    </subcellularLocation>
</comment>
<evidence type="ECO:0000256" key="3">
    <source>
        <dbReference type="ARBA" id="ARBA00022692"/>
    </source>
</evidence>
<feature type="transmembrane region" description="Helical" evidence="6">
    <location>
        <begin position="222"/>
        <end position="242"/>
    </location>
</feature>
<keyword evidence="3 6" id="KW-0812">Transmembrane</keyword>
<organism evidence="8 9">
    <name type="scientific">Methanococcus maripaludis KA1</name>
    <dbReference type="NCBI Taxonomy" id="637914"/>
    <lineage>
        <taxon>Archaea</taxon>
        <taxon>Methanobacteriati</taxon>
        <taxon>Methanobacteriota</taxon>
        <taxon>Methanomada group</taxon>
        <taxon>Methanococci</taxon>
        <taxon>Methanococcales</taxon>
        <taxon>Methanococcaceae</taxon>
        <taxon>Methanococcus</taxon>
    </lineage>
</organism>
<dbReference type="EMBL" id="AP011526">
    <property type="protein sequence ID" value="BAP60333.1"/>
    <property type="molecule type" value="Genomic_DNA"/>
</dbReference>
<dbReference type="AlphaFoldDB" id="A0A2Z5PED6"/>
<keyword evidence="2" id="KW-1003">Cell membrane</keyword>
<reference evidence="8 9" key="1">
    <citation type="submission" date="2009-06" db="EMBL/GenBank/DDBJ databases">
        <title>Molecular Evidence for Microbiologically Influenced Corrosion from genome of Methanogen.</title>
        <authorList>
            <person name="Ito N."/>
            <person name="Tsurumaru H."/>
            <person name="Shimizu A."/>
            <person name="Harada T."/>
            <person name="Hosoyama A."/>
            <person name="Horikawa H."/>
            <person name="Wakai S."/>
            <person name="Sasaki K."/>
            <person name="Nishijima K."/>
            <person name="Ataku H."/>
            <person name="Yamazaki J."/>
            <person name="Mise M."/>
            <person name="Yamazaki S."/>
            <person name="Tanikawa S."/>
            <person name="Harayama S."/>
            <person name="Fujita N."/>
        </authorList>
    </citation>
    <scope>NUCLEOTIDE SEQUENCE [LARGE SCALE GENOMIC DNA]</scope>
    <source>
        <strain evidence="9">KA1 ( NBRC 102054)</strain>
    </source>
</reference>
<evidence type="ECO:0000256" key="4">
    <source>
        <dbReference type="ARBA" id="ARBA00022989"/>
    </source>
</evidence>
<feature type="transmembrane region" description="Helical" evidence="6">
    <location>
        <begin position="40"/>
        <end position="57"/>
    </location>
</feature>
<feature type="domain" description="EamA" evidence="7">
    <location>
        <begin position="12"/>
        <end position="143"/>
    </location>
</feature>
<name>A0A2Z5PED6_METMI</name>
<dbReference type="InterPro" id="IPR037185">
    <property type="entry name" value="EmrE-like"/>
</dbReference>
<dbReference type="PANTHER" id="PTHR32322:SF18">
    <property type="entry name" value="S-ADENOSYLMETHIONINE_S-ADENOSYLHOMOCYSTEINE TRANSPORTER"/>
    <property type="match status" value="1"/>
</dbReference>
<feature type="transmembrane region" description="Helical" evidence="6">
    <location>
        <begin position="129"/>
        <end position="148"/>
    </location>
</feature>
<feature type="transmembrane region" description="Helical" evidence="6">
    <location>
        <begin position="154"/>
        <end position="176"/>
    </location>
</feature>
<dbReference type="RefSeq" id="WP_146777928.1">
    <property type="nucleotide sequence ID" value="NZ_AP011526.1"/>
</dbReference>
<feature type="transmembrane region" description="Helical" evidence="6">
    <location>
        <begin position="254"/>
        <end position="272"/>
    </location>
</feature>
<feature type="transmembrane region" description="Helical" evidence="6">
    <location>
        <begin position="188"/>
        <end position="207"/>
    </location>
</feature>
<evidence type="ECO:0000313" key="9">
    <source>
        <dbReference type="Proteomes" id="UP000264208"/>
    </source>
</evidence>
<evidence type="ECO:0000313" key="8">
    <source>
        <dbReference type="EMBL" id="BAP60333.1"/>
    </source>
</evidence>